<sequence>MADVTVPLVLQRGTSMTKVSGRRQKNVTFRLDPDRGHIIWESKKHRIIPIENIKELRTASDARYYRELFQISQECENRWLTIIYTLDGRWKIWHVIAPSVDIFQMWDSTLRELYAVRQTLMRGLGNFNLREALWAKQCWKAADEQAEQKLYFEDVEKLCKRLNVNSSRDDLYRHFKQADVQIRDFLDFDDFKRFVKLLKARPEVKRLYKKLCLLGEGRFSFQTFERFMRDHQKSDANVDELKRLFLRYATPSPDNGVPKMVQTPPDVFLGDRPDEAPSTPNRARKEDLGTATLSLEGFTAFLLSTSNSAFTDRDGSIHHDMTRPLSEYYVSSSHNTYLLGHQLVGESTIEGYIRVLLHSCRSVELDIFDGDREPVVYHGKTFTTKVSLRKACEAIAKYAFVVSPYPIIISAEIHCSIPQQDMIASIMLEVFGDSLVSAPVQGRPRIAVLPSPEDLKGRILLKAKNLYVSESEEMQPNVILIDAESSVTSAEATTDGEMFSGSSIAYLHKLPMLILSAEDPFTKRRRFSEASLGVTRPRHVLRRHSPSNPVPGTEKVKVRMSMTLLSLLVYTVGVKCRGINKKEHYAPEHMFSLSENTANKMFKRDGMLDLIKHNRTHLVRVYPKGTRVSSSNFVPQQYWSAGIQLVALNWQTYDLGYVINRAMFQRNGRCGYVLKPLALRSQDKSLFSKQTRHYLDITVISAQQLPLPKDANGREIIDKPALNPYVEVSVHLPDWGLYSSPPASTSALQVSNRTRTVKNNGFNPVWEEKISLPFSVLGDMRELVFVRFAVREDGDDDKEALAVHCVSLACLREGYRHLPLYDAHVSQYLFSTLFVQIKLRDGTN</sequence>
<dbReference type="PRINTS" id="PR00390">
    <property type="entry name" value="PHPHLIPASEC"/>
</dbReference>
<dbReference type="InterPro" id="IPR000008">
    <property type="entry name" value="C2_dom"/>
</dbReference>
<dbReference type="PANTHER" id="PTHR10336:SF36">
    <property type="entry name" value="1-PHOSPHATIDYLINOSITOL 4,5-BISPHOSPHATE PHOSPHODIESTERASE BETA-4"/>
    <property type="match status" value="1"/>
</dbReference>
<keyword evidence="5" id="KW-0807">Transducer</keyword>
<dbReference type="CDD" id="cd00275">
    <property type="entry name" value="C2_PLC_like"/>
    <property type="match status" value="1"/>
</dbReference>
<dbReference type="EMBL" id="WHVB01000008">
    <property type="protein sequence ID" value="KAF8480101.1"/>
    <property type="molecule type" value="Genomic_DNA"/>
</dbReference>
<keyword evidence="4 6" id="KW-0443">Lipid metabolism</keyword>
<dbReference type="Gene3D" id="2.60.40.150">
    <property type="entry name" value="C2 domain"/>
    <property type="match status" value="1"/>
</dbReference>
<dbReference type="InterPro" id="IPR011993">
    <property type="entry name" value="PH-like_dom_sf"/>
</dbReference>
<dbReference type="Gene3D" id="2.30.29.30">
    <property type="entry name" value="Pleckstrin-homology domain (PH domain)/Phosphotyrosine-binding domain (PTB)"/>
    <property type="match status" value="1"/>
</dbReference>
<dbReference type="SUPFAM" id="SSF51695">
    <property type="entry name" value="PLC-like phosphodiesterases"/>
    <property type="match status" value="1"/>
</dbReference>
<dbReference type="GO" id="GO:0048015">
    <property type="term" value="P:phosphatidylinositol-mediated signaling"/>
    <property type="evidence" value="ECO:0007669"/>
    <property type="project" value="TreeGrafter"/>
</dbReference>
<dbReference type="InterPro" id="IPR017946">
    <property type="entry name" value="PLC-like_Pdiesterase_TIM-brl"/>
</dbReference>
<dbReference type="CDD" id="cd08598">
    <property type="entry name" value="PI-PLC1c_yeast"/>
    <property type="match status" value="1"/>
</dbReference>
<feature type="domain" description="PI-PLC Y-box" evidence="8">
    <location>
        <begin position="564"/>
        <end position="680"/>
    </location>
</feature>
<dbReference type="PROSITE" id="PS50007">
    <property type="entry name" value="PIPLC_X_DOMAIN"/>
    <property type="match status" value="1"/>
</dbReference>
<protein>
    <recommendedName>
        <fullName evidence="1 6">Phosphoinositide phospholipase C</fullName>
        <ecNumber evidence="1 6">3.1.4.11</ecNumber>
    </recommendedName>
</protein>
<dbReference type="CDD" id="cd16207">
    <property type="entry name" value="EFh_ScPlc1p_like"/>
    <property type="match status" value="1"/>
</dbReference>
<dbReference type="InterPro" id="IPR011992">
    <property type="entry name" value="EF-hand-dom_pair"/>
</dbReference>
<dbReference type="SUPFAM" id="SSF47473">
    <property type="entry name" value="EF-hand"/>
    <property type="match status" value="1"/>
</dbReference>
<dbReference type="Gene3D" id="3.20.20.190">
    <property type="entry name" value="Phosphatidylinositol (PI) phosphodiesterase"/>
    <property type="match status" value="1"/>
</dbReference>
<dbReference type="SUPFAM" id="SSF49562">
    <property type="entry name" value="C2 domain (Calcium/lipid-binding domain, CaLB)"/>
    <property type="match status" value="1"/>
</dbReference>
<feature type="domain" description="C2" evidence="7">
    <location>
        <begin position="681"/>
        <end position="822"/>
    </location>
</feature>
<dbReference type="OrthoDB" id="269822at2759"/>
<proteinExistence type="predicted"/>
<dbReference type="PROSITE" id="PS50008">
    <property type="entry name" value="PIPLC_Y_DOMAIN"/>
    <property type="match status" value="1"/>
</dbReference>
<evidence type="ECO:0000259" key="7">
    <source>
        <dbReference type="PROSITE" id="PS50004"/>
    </source>
</evidence>
<evidence type="ECO:0000313" key="9">
    <source>
        <dbReference type="EMBL" id="KAF8480101.1"/>
    </source>
</evidence>
<dbReference type="GO" id="GO:0051209">
    <property type="term" value="P:release of sequestered calcium ion into cytosol"/>
    <property type="evidence" value="ECO:0007669"/>
    <property type="project" value="TreeGrafter"/>
</dbReference>
<evidence type="ECO:0000256" key="2">
    <source>
        <dbReference type="ARBA" id="ARBA00022801"/>
    </source>
</evidence>
<dbReference type="AlphaFoldDB" id="A0A9P5MW32"/>
<evidence type="ECO:0000256" key="3">
    <source>
        <dbReference type="ARBA" id="ARBA00022963"/>
    </source>
</evidence>
<keyword evidence="3 6" id="KW-0442">Lipid degradation</keyword>
<evidence type="ECO:0000256" key="5">
    <source>
        <dbReference type="ARBA" id="ARBA00023224"/>
    </source>
</evidence>
<dbReference type="Proteomes" id="UP000759537">
    <property type="component" value="Unassembled WGS sequence"/>
</dbReference>
<dbReference type="InterPro" id="IPR001192">
    <property type="entry name" value="PI-PLC_fam"/>
</dbReference>
<dbReference type="InterPro" id="IPR000909">
    <property type="entry name" value="PLipase_C_PInositol-sp_X_dom"/>
</dbReference>
<evidence type="ECO:0000259" key="8">
    <source>
        <dbReference type="PROSITE" id="PS50008"/>
    </source>
</evidence>
<dbReference type="PANTHER" id="PTHR10336">
    <property type="entry name" value="PHOSPHOINOSITIDE-SPECIFIC PHOSPHOLIPASE C FAMILY PROTEIN"/>
    <property type="match status" value="1"/>
</dbReference>
<reference evidence="9" key="2">
    <citation type="journal article" date="2020" name="Nat. Commun.">
        <title>Large-scale genome sequencing of mycorrhizal fungi provides insights into the early evolution of symbiotic traits.</title>
        <authorList>
            <person name="Miyauchi S."/>
            <person name="Kiss E."/>
            <person name="Kuo A."/>
            <person name="Drula E."/>
            <person name="Kohler A."/>
            <person name="Sanchez-Garcia M."/>
            <person name="Morin E."/>
            <person name="Andreopoulos B."/>
            <person name="Barry K.W."/>
            <person name="Bonito G."/>
            <person name="Buee M."/>
            <person name="Carver A."/>
            <person name="Chen C."/>
            <person name="Cichocki N."/>
            <person name="Clum A."/>
            <person name="Culley D."/>
            <person name="Crous P.W."/>
            <person name="Fauchery L."/>
            <person name="Girlanda M."/>
            <person name="Hayes R.D."/>
            <person name="Keri Z."/>
            <person name="LaButti K."/>
            <person name="Lipzen A."/>
            <person name="Lombard V."/>
            <person name="Magnuson J."/>
            <person name="Maillard F."/>
            <person name="Murat C."/>
            <person name="Nolan M."/>
            <person name="Ohm R.A."/>
            <person name="Pangilinan J."/>
            <person name="Pereira M.F."/>
            <person name="Perotto S."/>
            <person name="Peter M."/>
            <person name="Pfister S."/>
            <person name="Riley R."/>
            <person name="Sitrit Y."/>
            <person name="Stielow J.B."/>
            <person name="Szollosi G."/>
            <person name="Zifcakova L."/>
            <person name="Stursova M."/>
            <person name="Spatafora J.W."/>
            <person name="Tedersoo L."/>
            <person name="Vaario L.M."/>
            <person name="Yamada A."/>
            <person name="Yan M."/>
            <person name="Wang P."/>
            <person name="Xu J."/>
            <person name="Bruns T."/>
            <person name="Baldrian P."/>
            <person name="Vilgalys R."/>
            <person name="Dunand C."/>
            <person name="Henrissat B."/>
            <person name="Grigoriev I.V."/>
            <person name="Hibbett D."/>
            <person name="Nagy L.G."/>
            <person name="Martin F.M."/>
        </authorList>
    </citation>
    <scope>NUCLEOTIDE SEQUENCE</scope>
    <source>
        <strain evidence="9">Prilba</strain>
    </source>
</reference>
<gene>
    <name evidence="9" type="ORF">DFH94DRAFT_793844</name>
</gene>
<dbReference type="SMART" id="SM00239">
    <property type="entry name" value="C2"/>
    <property type="match status" value="1"/>
</dbReference>
<dbReference type="PROSITE" id="PS50004">
    <property type="entry name" value="C2"/>
    <property type="match status" value="1"/>
</dbReference>
<organism evidence="9 10">
    <name type="scientific">Russula ochroleuca</name>
    <dbReference type="NCBI Taxonomy" id="152965"/>
    <lineage>
        <taxon>Eukaryota</taxon>
        <taxon>Fungi</taxon>
        <taxon>Dikarya</taxon>
        <taxon>Basidiomycota</taxon>
        <taxon>Agaricomycotina</taxon>
        <taxon>Agaricomycetes</taxon>
        <taxon>Russulales</taxon>
        <taxon>Russulaceae</taxon>
        <taxon>Russula</taxon>
    </lineage>
</organism>
<dbReference type="Pfam" id="PF00388">
    <property type="entry name" value="PI-PLC-X"/>
    <property type="match status" value="1"/>
</dbReference>
<dbReference type="GO" id="GO:0016042">
    <property type="term" value="P:lipid catabolic process"/>
    <property type="evidence" value="ECO:0007669"/>
    <property type="project" value="UniProtKB-KW"/>
</dbReference>
<name>A0A9P5MW32_9AGAM</name>
<comment type="catalytic activity">
    <reaction evidence="6">
        <text>a 1,2-diacyl-sn-glycero-3-phospho-(1D-myo-inositol-4,5-bisphosphate) + H2O = 1D-myo-inositol 1,4,5-trisphosphate + a 1,2-diacyl-sn-glycerol + H(+)</text>
        <dbReference type="Rhea" id="RHEA:33179"/>
        <dbReference type="ChEBI" id="CHEBI:15377"/>
        <dbReference type="ChEBI" id="CHEBI:15378"/>
        <dbReference type="ChEBI" id="CHEBI:17815"/>
        <dbReference type="ChEBI" id="CHEBI:58456"/>
        <dbReference type="ChEBI" id="CHEBI:203600"/>
        <dbReference type="EC" id="3.1.4.11"/>
    </reaction>
</comment>
<dbReference type="GO" id="GO:0004435">
    <property type="term" value="F:phosphatidylinositol-4,5-bisphosphate phospholipase C activity"/>
    <property type="evidence" value="ECO:0007669"/>
    <property type="project" value="UniProtKB-EC"/>
</dbReference>
<evidence type="ECO:0000256" key="1">
    <source>
        <dbReference type="ARBA" id="ARBA00012368"/>
    </source>
</evidence>
<evidence type="ECO:0000256" key="4">
    <source>
        <dbReference type="ARBA" id="ARBA00023098"/>
    </source>
</evidence>
<comment type="caution">
    <text evidence="9">The sequence shown here is derived from an EMBL/GenBank/DDBJ whole genome shotgun (WGS) entry which is preliminary data.</text>
</comment>
<dbReference type="SMART" id="SM00149">
    <property type="entry name" value="PLCYc"/>
    <property type="match status" value="1"/>
</dbReference>
<keyword evidence="10" id="KW-1185">Reference proteome</keyword>
<dbReference type="Gene3D" id="1.10.238.10">
    <property type="entry name" value="EF-hand"/>
    <property type="match status" value="2"/>
</dbReference>
<dbReference type="SMART" id="SM00148">
    <property type="entry name" value="PLCXc"/>
    <property type="match status" value="1"/>
</dbReference>
<accession>A0A9P5MW32</accession>
<dbReference type="CDD" id="cd13360">
    <property type="entry name" value="PH_PLC_fungal"/>
    <property type="match status" value="1"/>
</dbReference>
<dbReference type="Pfam" id="PF00387">
    <property type="entry name" value="PI-PLC-Y"/>
    <property type="match status" value="1"/>
</dbReference>
<dbReference type="EC" id="3.1.4.11" evidence="1 6"/>
<evidence type="ECO:0000313" key="10">
    <source>
        <dbReference type="Proteomes" id="UP000759537"/>
    </source>
</evidence>
<keyword evidence="2 6" id="KW-0378">Hydrolase</keyword>
<reference evidence="9" key="1">
    <citation type="submission" date="2019-10" db="EMBL/GenBank/DDBJ databases">
        <authorList>
            <consortium name="DOE Joint Genome Institute"/>
            <person name="Kuo A."/>
            <person name="Miyauchi S."/>
            <person name="Kiss E."/>
            <person name="Drula E."/>
            <person name="Kohler A."/>
            <person name="Sanchez-Garcia M."/>
            <person name="Andreopoulos B."/>
            <person name="Barry K.W."/>
            <person name="Bonito G."/>
            <person name="Buee M."/>
            <person name="Carver A."/>
            <person name="Chen C."/>
            <person name="Cichocki N."/>
            <person name="Clum A."/>
            <person name="Culley D."/>
            <person name="Crous P.W."/>
            <person name="Fauchery L."/>
            <person name="Girlanda M."/>
            <person name="Hayes R."/>
            <person name="Keri Z."/>
            <person name="LaButti K."/>
            <person name="Lipzen A."/>
            <person name="Lombard V."/>
            <person name="Magnuson J."/>
            <person name="Maillard F."/>
            <person name="Morin E."/>
            <person name="Murat C."/>
            <person name="Nolan M."/>
            <person name="Ohm R."/>
            <person name="Pangilinan J."/>
            <person name="Pereira M."/>
            <person name="Perotto S."/>
            <person name="Peter M."/>
            <person name="Riley R."/>
            <person name="Sitrit Y."/>
            <person name="Stielow B."/>
            <person name="Szollosi G."/>
            <person name="Zifcakova L."/>
            <person name="Stursova M."/>
            <person name="Spatafora J.W."/>
            <person name="Tedersoo L."/>
            <person name="Vaario L.-M."/>
            <person name="Yamada A."/>
            <person name="Yan M."/>
            <person name="Wang P."/>
            <person name="Xu J."/>
            <person name="Bruns T."/>
            <person name="Baldrian P."/>
            <person name="Vilgalys R."/>
            <person name="Henrissat B."/>
            <person name="Grigoriev I.V."/>
            <person name="Hibbett D."/>
            <person name="Nagy L.G."/>
            <person name="Martin F.M."/>
        </authorList>
    </citation>
    <scope>NUCLEOTIDE SEQUENCE</scope>
    <source>
        <strain evidence="9">Prilba</strain>
    </source>
</reference>
<dbReference type="InterPro" id="IPR035892">
    <property type="entry name" value="C2_domain_sf"/>
</dbReference>
<evidence type="ECO:0000256" key="6">
    <source>
        <dbReference type="RuleBase" id="RU361133"/>
    </source>
</evidence>
<dbReference type="InterPro" id="IPR001711">
    <property type="entry name" value="PLipase_C_Pinositol-sp_Y"/>
</dbReference>
<dbReference type="SUPFAM" id="SSF50729">
    <property type="entry name" value="PH domain-like"/>
    <property type="match status" value="1"/>
</dbReference>
<dbReference type="Pfam" id="PF00168">
    <property type="entry name" value="C2"/>
    <property type="match status" value="1"/>
</dbReference>
<dbReference type="InterPro" id="IPR037755">
    <property type="entry name" value="Plc1_PH"/>
</dbReference>